<accession>A0A9P8RPN1</accession>
<dbReference type="PRINTS" id="PR00380">
    <property type="entry name" value="KINESINHEAVY"/>
</dbReference>
<keyword evidence="2 3" id="KW-0505">Motor protein</keyword>
<sequence>MDQFYLKNAAKYQDLVNALKPAPKSSKAKMTTETSSPDIIVSTRIRPLSDEDEGFPRAVFPQSSQHGVLDIHDLYNHPKGRPLLKSFKYQVDRVFDEDASTEKLYWDVVVDLIPLAQDGGIGTLFAYGQTGSGKTYTVSRLEQLVVESLLDSGDELGRQVYISVIELAGNSAYDLLSSRKPIQLLEDSFGVTQMAGADEQLVQSRDQAMELIERAASFRQSASTFKNDASSRSHGICRIRIKNSSTGSEGFLYLIDLAGSEMARDIAKHGADRMRETRQINISLSVLKDCIRGKAESDAMAALGGSKSKQKRPHVPFRQSALTKVLKHMFDSGGSRRCKTVIIACVNPSLADVVASKSTIRYAETLRVLVPATAQTASDPLSPKTWTNTELRDWIMKNSGISPSSSTALAPTESGAQFLRLAAEDFVARHSETPDVNAEEVRAVYSKLWQMHVDSQKVDGSSSKLLTGITSSRNPDRSTTALPFKDRIRAGMVVRWRQAYAQGFEPKESLGVHKDSLAVVLCPAATPKSTTTENNSIARYSCAVVTPGAMTGSYEVNLWRQVVVDVEMMDKEVIMEYDPATRYYYVSV</sequence>
<evidence type="ECO:0000259" key="4">
    <source>
        <dbReference type="PROSITE" id="PS50067"/>
    </source>
</evidence>
<evidence type="ECO:0000256" key="2">
    <source>
        <dbReference type="ARBA" id="ARBA00023175"/>
    </source>
</evidence>
<dbReference type="RefSeq" id="XP_045954410.1">
    <property type="nucleotide sequence ID" value="XM_046108046.1"/>
</dbReference>
<dbReference type="GO" id="GO:0016787">
    <property type="term" value="F:hydrolase activity"/>
    <property type="evidence" value="ECO:0007669"/>
    <property type="project" value="UniProtKB-KW"/>
</dbReference>
<dbReference type="PANTHER" id="PTHR47968">
    <property type="entry name" value="CENTROMERE PROTEIN E"/>
    <property type="match status" value="1"/>
</dbReference>
<evidence type="ECO:0000313" key="5">
    <source>
        <dbReference type="EMBL" id="KAH6647898.1"/>
    </source>
</evidence>
<dbReference type="GO" id="GO:0008017">
    <property type="term" value="F:microtubule binding"/>
    <property type="evidence" value="ECO:0007669"/>
    <property type="project" value="InterPro"/>
</dbReference>
<keyword evidence="5" id="KW-0378">Hydrolase</keyword>
<dbReference type="PANTHER" id="PTHR47968:SF75">
    <property type="entry name" value="CENTROMERE-ASSOCIATED PROTEIN E"/>
    <property type="match status" value="1"/>
</dbReference>
<dbReference type="GO" id="GO:0003777">
    <property type="term" value="F:microtubule motor activity"/>
    <property type="evidence" value="ECO:0007669"/>
    <property type="project" value="InterPro"/>
</dbReference>
<feature type="binding site" evidence="3">
    <location>
        <begin position="128"/>
        <end position="135"/>
    </location>
    <ligand>
        <name>ATP</name>
        <dbReference type="ChEBI" id="CHEBI:30616"/>
    </ligand>
</feature>
<dbReference type="SMART" id="SM00129">
    <property type="entry name" value="KISc"/>
    <property type="match status" value="1"/>
</dbReference>
<keyword evidence="3" id="KW-0067">ATP-binding</keyword>
<comment type="similarity">
    <text evidence="3">Belongs to the TRAFAC class myosin-kinesin ATPase superfamily. Kinesin family.</text>
</comment>
<keyword evidence="3" id="KW-0547">Nucleotide-binding</keyword>
<gene>
    <name evidence="5" type="ORF">BKA67DRAFT_662643</name>
</gene>
<dbReference type="Proteomes" id="UP000758603">
    <property type="component" value="Unassembled WGS sequence"/>
</dbReference>
<dbReference type="InterPro" id="IPR027640">
    <property type="entry name" value="Kinesin-like_fam"/>
</dbReference>
<comment type="caution">
    <text evidence="5">The sequence shown here is derived from an EMBL/GenBank/DDBJ whole genome shotgun (WGS) entry which is preliminary data.</text>
</comment>
<feature type="domain" description="Kinesin motor" evidence="4">
    <location>
        <begin position="38"/>
        <end position="369"/>
    </location>
</feature>
<dbReference type="GO" id="GO:0007018">
    <property type="term" value="P:microtubule-based movement"/>
    <property type="evidence" value="ECO:0007669"/>
    <property type="project" value="InterPro"/>
</dbReference>
<protein>
    <submittedName>
        <fullName evidence="5">P-loop containing nucleoside triphosphate hydrolase protein</fullName>
    </submittedName>
</protein>
<keyword evidence="1" id="KW-0175">Coiled coil</keyword>
<reference evidence="5" key="1">
    <citation type="journal article" date="2021" name="Nat. Commun.">
        <title>Genetic determinants of endophytism in the Arabidopsis root mycobiome.</title>
        <authorList>
            <person name="Mesny F."/>
            <person name="Miyauchi S."/>
            <person name="Thiergart T."/>
            <person name="Pickel B."/>
            <person name="Atanasova L."/>
            <person name="Karlsson M."/>
            <person name="Huettel B."/>
            <person name="Barry K.W."/>
            <person name="Haridas S."/>
            <person name="Chen C."/>
            <person name="Bauer D."/>
            <person name="Andreopoulos W."/>
            <person name="Pangilinan J."/>
            <person name="LaButti K."/>
            <person name="Riley R."/>
            <person name="Lipzen A."/>
            <person name="Clum A."/>
            <person name="Drula E."/>
            <person name="Henrissat B."/>
            <person name="Kohler A."/>
            <person name="Grigoriev I.V."/>
            <person name="Martin F.M."/>
            <person name="Hacquard S."/>
        </authorList>
    </citation>
    <scope>NUCLEOTIDE SEQUENCE</scope>
    <source>
        <strain evidence="5">MPI-SDFR-AT-0073</strain>
    </source>
</reference>
<dbReference type="EMBL" id="JAGPXC010000008">
    <property type="protein sequence ID" value="KAH6647898.1"/>
    <property type="molecule type" value="Genomic_DNA"/>
</dbReference>
<dbReference type="SUPFAM" id="SSF52540">
    <property type="entry name" value="P-loop containing nucleoside triphosphate hydrolases"/>
    <property type="match status" value="1"/>
</dbReference>
<dbReference type="GeneID" id="70136937"/>
<name>A0A9P8RPN1_9PEZI</name>
<dbReference type="InterPro" id="IPR036961">
    <property type="entry name" value="Kinesin_motor_dom_sf"/>
</dbReference>
<dbReference type="Pfam" id="PF00225">
    <property type="entry name" value="Kinesin"/>
    <property type="match status" value="1"/>
</dbReference>
<dbReference type="Gene3D" id="3.40.850.10">
    <property type="entry name" value="Kinesin motor domain"/>
    <property type="match status" value="1"/>
</dbReference>
<dbReference type="InterPro" id="IPR027417">
    <property type="entry name" value="P-loop_NTPase"/>
</dbReference>
<organism evidence="5 6">
    <name type="scientific">Truncatella angustata</name>
    <dbReference type="NCBI Taxonomy" id="152316"/>
    <lineage>
        <taxon>Eukaryota</taxon>
        <taxon>Fungi</taxon>
        <taxon>Dikarya</taxon>
        <taxon>Ascomycota</taxon>
        <taxon>Pezizomycotina</taxon>
        <taxon>Sordariomycetes</taxon>
        <taxon>Xylariomycetidae</taxon>
        <taxon>Amphisphaeriales</taxon>
        <taxon>Sporocadaceae</taxon>
        <taxon>Truncatella</taxon>
    </lineage>
</organism>
<evidence type="ECO:0000313" key="6">
    <source>
        <dbReference type="Proteomes" id="UP000758603"/>
    </source>
</evidence>
<dbReference type="OrthoDB" id="3176171at2759"/>
<keyword evidence="6" id="KW-1185">Reference proteome</keyword>
<dbReference type="GO" id="GO:0005524">
    <property type="term" value="F:ATP binding"/>
    <property type="evidence" value="ECO:0007669"/>
    <property type="project" value="UniProtKB-UniRule"/>
</dbReference>
<dbReference type="PROSITE" id="PS50067">
    <property type="entry name" value="KINESIN_MOTOR_2"/>
    <property type="match status" value="1"/>
</dbReference>
<dbReference type="AlphaFoldDB" id="A0A9P8RPN1"/>
<evidence type="ECO:0000256" key="3">
    <source>
        <dbReference type="PROSITE-ProRule" id="PRU00283"/>
    </source>
</evidence>
<dbReference type="InterPro" id="IPR001752">
    <property type="entry name" value="Kinesin_motor_dom"/>
</dbReference>
<evidence type="ECO:0000256" key="1">
    <source>
        <dbReference type="ARBA" id="ARBA00023054"/>
    </source>
</evidence>
<proteinExistence type="inferred from homology"/>